<evidence type="ECO:0000256" key="1">
    <source>
        <dbReference type="SAM" id="MobiDB-lite"/>
    </source>
</evidence>
<protein>
    <submittedName>
        <fullName evidence="2">Uncharacterized protein</fullName>
    </submittedName>
</protein>
<feature type="compositionally biased region" description="Polar residues" evidence="1">
    <location>
        <begin position="215"/>
        <end position="224"/>
    </location>
</feature>
<sequence>MGSLYPTPHPSKGLRLAEARGPVEPVAFLLTEPNLSTPWAHAVHWTAEVCPLPPAPSKAMSGSQSPFSFPPTWEFNYAGPQFQHPPNGQIGIDDDDGDDDDDDDCAPFPQTSQLTLVVPGSLRQLPFLTETQGTSPAHQVTLSKSLSQATPSDPVETADDITGSQELAEELEPKGTRAAGGCRHGGPGHQWQREAGDPGWPGPPAHAPWDFPNWGTLQGKTPKS</sequence>
<name>A0AB34GW83_ESCRO</name>
<evidence type="ECO:0000313" key="3">
    <source>
        <dbReference type="Proteomes" id="UP001159641"/>
    </source>
</evidence>
<comment type="caution">
    <text evidence="2">The sequence shown here is derived from an EMBL/GenBank/DDBJ whole genome shotgun (WGS) entry which is preliminary data.</text>
</comment>
<accession>A0AB34GW83</accession>
<feature type="region of interest" description="Disordered" evidence="1">
    <location>
        <begin position="142"/>
        <end position="224"/>
    </location>
</feature>
<organism evidence="2 3">
    <name type="scientific">Eschrichtius robustus</name>
    <name type="common">California gray whale</name>
    <name type="synonym">Eschrichtius gibbosus</name>
    <dbReference type="NCBI Taxonomy" id="9764"/>
    <lineage>
        <taxon>Eukaryota</taxon>
        <taxon>Metazoa</taxon>
        <taxon>Chordata</taxon>
        <taxon>Craniata</taxon>
        <taxon>Vertebrata</taxon>
        <taxon>Euteleostomi</taxon>
        <taxon>Mammalia</taxon>
        <taxon>Eutheria</taxon>
        <taxon>Laurasiatheria</taxon>
        <taxon>Artiodactyla</taxon>
        <taxon>Whippomorpha</taxon>
        <taxon>Cetacea</taxon>
        <taxon>Mysticeti</taxon>
        <taxon>Eschrichtiidae</taxon>
        <taxon>Eschrichtius</taxon>
    </lineage>
</organism>
<reference evidence="2 3" key="1">
    <citation type="submission" date="2022-11" db="EMBL/GenBank/DDBJ databases">
        <title>Whole genome sequence of Eschrichtius robustus ER-17-0199.</title>
        <authorList>
            <person name="Bruniche-Olsen A."/>
            <person name="Black A.N."/>
            <person name="Fields C.J."/>
            <person name="Walden K."/>
            <person name="Dewoody J.A."/>
        </authorList>
    </citation>
    <scope>NUCLEOTIDE SEQUENCE [LARGE SCALE GENOMIC DNA]</scope>
    <source>
        <strain evidence="2">ER-17-0199</strain>
        <tissue evidence="2">Blubber</tissue>
    </source>
</reference>
<dbReference type="AlphaFoldDB" id="A0AB34GW83"/>
<dbReference type="Proteomes" id="UP001159641">
    <property type="component" value="Unassembled WGS sequence"/>
</dbReference>
<feature type="compositionally biased region" description="Polar residues" evidence="1">
    <location>
        <begin position="142"/>
        <end position="151"/>
    </location>
</feature>
<feature type="region of interest" description="Disordered" evidence="1">
    <location>
        <begin position="72"/>
        <end position="114"/>
    </location>
</feature>
<feature type="compositionally biased region" description="Acidic residues" evidence="1">
    <location>
        <begin position="92"/>
        <end position="105"/>
    </location>
</feature>
<gene>
    <name evidence="2" type="ORF">J1605_009929</name>
</gene>
<proteinExistence type="predicted"/>
<dbReference type="EMBL" id="JAIQCJ010002099">
    <property type="protein sequence ID" value="KAJ8782730.1"/>
    <property type="molecule type" value="Genomic_DNA"/>
</dbReference>
<evidence type="ECO:0000313" key="2">
    <source>
        <dbReference type="EMBL" id="KAJ8782730.1"/>
    </source>
</evidence>
<keyword evidence="3" id="KW-1185">Reference proteome</keyword>